<keyword evidence="2" id="KW-0677">Repeat</keyword>
<dbReference type="Pfam" id="PF00691">
    <property type="entry name" value="OmpA"/>
    <property type="match status" value="1"/>
</dbReference>
<gene>
    <name evidence="9" type="ORF">LDX50_26735</name>
</gene>
<evidence type="ECO:0000256" key="4">
    <source>
        <dbReference type="ARBA" id="ARBA00023136"/>
    </source>
</evidence>
<protein>
    <submittedName>
        <fullName evidence="9">OmpA family protein</fullName>
    </submittedName>
</protein>
<dbReference type="PRINTS" id="PR01021">
    <property type="entry name" value="OMPADOMAIN"/>
</dbReference>
<dbReference type="EMBL" id="JAIXNE010000006">
    <property type="protein sequence ID" value="MCA6078499.1"/>
    <property type="molecule type" value="Genomic_DNA"/>
</dbReference>
<dbReference type="PANTHER" id="PTHR30329:SF21">
    <property type="entry name" value="LIPOPROTEIN YIAD-RELATED"/>
    <property type="match status" value="1"/>
</dbReference>
<evidence type="ECO:0000259" key="8">
    <source>
        <dbReference type="PROSITE" id="PS51123"/>
    </source>
</evidence>
<feature type="domain" description="OmpA-like" evidence="8">
    <location>
        <begin position="556"/>
        <end position="675"/>
    </location>
</feature>
<dbReference type="InterPro" id="IPR011990">
    <property type="entry name" value="TPR-like_helical_dom_sf"/>
</dbReference>
<name>A0A9X1L130_9BACT</name>
<organism evidence="9 10">
    <name type="scientific">Fulvivirga sedimenti</name>
    <dbReference type="NCBI Taxonomy" id="2879465"/>
    <lineage>
        <taxon>Bacteria</taxon>
        <taxon>Pseudomonadati</taxon>
        <taxon>Bacteroidota</taxon>
        <taxon>Cytophagia</taxon>
        <taxon>Cytophagales</taxon>
        <taxon>Fulvivirgaceae</taxon>
        <taxon>Fulvivirga</taxon>
    </lineage>
</organism>
<evidence type="ECO:0000256" key="2">
    <source>
        <dbReference type="ARBA" id="ARBA00022737"/>
    </source>
</evidence>
<dbReference type="InterPro" id="IPR050330">
    <property type="entry name" value="Bact_OuterMem_StrucFunc"/>
</dbReference>
<dbReference type="SUPFAM" id="SSF82171">
    <property type="entry name" value="DPP6 N-terminal domain-like"/>
    <property type="match status" value="1"/>
</dbReference>
<evidence type="ECO:0000256" key="7">
    <source>
        <dbReference type="SAM" id="SignalP"/>
    </source>
</evidence>
<proteinExistence type="predicted"/>
<evidence type="ECO:0000256" key="3">
    <source>
        <dbReference type="ARBA" id="ARBA00022803"/>
    </source>
</evidence>
<dbReference type="Pfam" id="PF07676">
    <property type="entry name" value="PD40"/>
    <property type="match status" value="1"/>
</dbReference>
<keyword evidence="4 6" id="KW-0472">Membrane</keyword>
<dbReference type="Pfam" id="PF07719">
    <property type="entry name" value="TPR_2"/>
    <property type="match status" value="1"/>
</dbReference>
<evidence type="ECO:0000256" key="6">
    <source>
        <dbReference type="PROSITE-ProRule" id="PRU00473"/>
    </source>
</evidence>
<dbReference type="Gene3D" id="3.30.1330.60">
    <property type="entry name" value="OmpA-like domain"/>
    <property type="match status" value="1"/>
</dbReference>
<dbReference type="InterPro" id="IPR006664">
    <property type="entry name" value="OMP_bac"/>
</dbReference>
<dbReference type="Proteomes" id="UP001139409">
    <property type="component" value="Unassembled WGS sequence"/>
</dbReference>
<dbReference type="SUPFAM" id="SSF48452">
    <property type="entry name" value="TPR-like"/>
    <property type="match status" value="1"/>
</dbReference>
<sequence>MMRKMILYILLMAPAVTALGQSPRQALLADSLYRYASYAKAVRHYEKAISKEESPELFMGLGNSYYRLQQYDDAIAAYKRAESDASVWEVRDKLNYIQSLRAKGNEEEVQRLLEKWSNLPEADQSLISSSMQAMDIFFMDSAIYKVTETSNVNTGDAEFSPVYFKNGILFASSRGTGNVSNKKYHWNNEHYLDLYYASSGNDEAATFETNTKFHDGPVSFYAQETKVIFTRNEEAKNRKDQRQLALYEADVTTEGKWENIMPLSLNDPSYSVSHPAITEDGSVLYFVSNREGGFGGTDIYVSTRQGTGWSEPVNLGSDINTPGNEMFPVLFRDELFFASDGHPGMGGLDLFAAEKLIDGAYYIRNLGAPLNSTWDDFGLITRDGKNGYFSSNRTGDDDVFSFVKGKIVVEITYVDDEGKVLDSVATMLHGKKIFSNQEGHVTRLYLDRESVSELEASRSLFADTAYQIATNDEFFISRTIPLRPLSDEDINRGVVDLYPIAVNDVDYDLLLGKELTLMKADPEERWRDNFVIKTVPEESKPDKIEKVKDLLEGNGYTVRVHERIERIHFDFDKWDIRPSEYEKLNRVAGLLNTYSQTQVVIGAHTDKRGSDSYNMTLSKKRAQSTVDYLISQGVKSSRMKSVAYGESMLLIVCDECSEDEHQQNRRVTFDVTLDD</sequence>
<evidence type="ECO:0000256" key="1">
    <source>
        <dbReference type="ARBA" id="ARBA00004442"/>
    </source>
</evidence>
<dbReference type="AlphaFoldDB" id="A0A9X1L130"/>
<accession>A0A9X1L130</accession>
<dbReference type="InterPro" id="IPR036737">
    <property type="entry name" value="OmpA-like_sf"/>
</dbReference>
<keyword evidence="5" id="KW-0998">Cell outer membrane</keyword>
<dbReference type="InterPro" id="IPR006665">
    <property type="entry name" value="OmpA-like"/>
</dbReference>
<dbReference type="PANTHER" id="PTHR30329">
    <property type="entry name" value="STATOR ELEMENT OF FLAGELLAR MOTOR COMPLEX"/>
    <property type="match status" value="1"/>
</dbReference>
<reference evidence="9" key="1">
    <citation type="submission" date="2021-09" db="EMBL/GenBank/DDBJ databases">
        <title>Fulvivirga sp. isolated from coastal sediment.</title>
        <authorList>
            <person name="Yu H."/>
        </authorList>
    </citation>
    <scope>NUCLEOTIDE SEQUENCE</scope>
    <source>
        <strain evidence="9">1062</strain>
    </source>
</reference>
<dbReference type="RefSeq" id="WP_225699357.1">
    <property type="nucleotide sequence ID" value="NZ_JAIXNE010000006.1"/>
</dbReference>
<dbReference type="Gene3D" id="1.25.40.10">
    <property type="entry name" value="Tetratricopeptide repeat domain"/>
    <property type="match status" value="1"/>
</dbReference>
<dbReference type="InterPro" id="IPR011659">
    <property type="entry name" value="WD40"/>
</dbReference>
<feature type="chain" id="PRO_5040929218" evidence="7">
    <location>
        <begin position="21"/>
        <end position="675"/>
    </location>
</feature>
<dbReference type="GO" id="GO:0009279">
    <property type="term" value="C:cell outer membrane"/>
    <property type="evidence" value="ECO:0007669"/>
    <property type="project" value="UniProtKB-SubCell"/>
</dbReference>
<evidence type="ECO:0000256" key="5">
    <source>
        <dbReference type="ARBA" id="ARBA00023237"/>
    </source>
</evidence>
<keyword evidence="3" id="KW-0802">TPR repeat</keyword>
<evidence type="ECO:0000313" key="10">
    <source>
        <dbReference type="Proteomes" id="UP001139409"/>
    </source>
</evidence>
<dbReference type="SUPFAM" id="SSF103088">
    <property type="entry name" value="OmpA-like"/>
    <property type="match status" value="1"/>
</dbReference>
<comment type="caution">
    <text evidence="9">The sequence shown here is derived from an EMBL/GenBank/DDBJ whole genome shotgun (WGS) entry which is preliminary data.</text>
</comment>
<keyword evidence="10" id="KW-1185">Reference proteome</keyword>
<dbReference type="CDD" id="cd07185">
    <property type="entry name" value="OmpA_C-like"/>
    <property type="match status" value="1"/>
</dbReference>
<feature type="signal peptide" evidence="7">
    <location>
        <begin position="1"/>
        <end position="20"/>
    </location>
</feature>
<evidence type="ECO:0000313" key="9">
    <source>
        <dbReference type="EMBL" id="MCA6078499.1"/>
    </source>
</evidence>
<dbReference type="PROSITE" id="PS51123">
    <property type="entry name" value="OMPA_2"/>
    <property type="match status" value="1"/>
</dbReference>
<dbReference type="InterPro" id="IPR013105">
    <property type="entry name" value="TPR_2"/>
</dbReference>
<keyword evidence="7" id="KW-0732">Signal</keyword>
<comment type="subcellular location">
    <subcellularLocation>
        <location evidence="1">Cell outer membrane</location>
    </subcellularLocation>
</comment>